<dbReference type="EMBL" id="LNZH02000186">
    <property type="protein sequence ID" value="OCB87932.1"/>
    <property type="molecule type" value="Genomic_DNA"/>
</dbReference>
<organism evidence="2 3">
    <name type="scientific">Sanghuangporus baumii</name>
    <name type="common">Phellinus baumii</name>
    <dbReference type="NCBI Taxonomy" id="108892"/>
    <lineage>
        <taxon>Eukaryota</taxon>
        <taxon>Fungi</taxon>
        <taxon>Dikarya</taxon>
        <taxon>Basidiomycota</taxon>
        <taxon>Agaricomycotina</taxon>
        <taxon>Agaricomycetes</taxon>
        <taxon>Hymenochaetales</taxon>
        <taxon>Hymenochaetaceae</taxon>
        <taxon>Sanghuangporus</taxon>
    </lineage>
</organism>
<dbReference type="OrthoDB" id="3268316at2759"/>
<feature type="region of interest" description="Disordered" evidence="1">
    <location>
        <begin position="232"/>
        <end position="274"/>
    </location>
</feature>
<feature type="compositionally biased region" description="Polar residues" evidence="1">
    <location>
        <begin position="261"/>
        <end position="270"/>
    </location>
</feature>
<gene>
    <name evidence="2" type="ORF">A7U60_g4888</name>
</gene>
<evidence type="ECO:0000313" key="3">
    <source>
        <dbReference type="Proteomes" id="UP000757232"/>
    </source>
</evidence>
<evidence type="ECO:0000256" key="1">
    <source>
        <dbReference type="SAM" id="MobiDB-lite"/>
    </source>
</evidence>
<dbReference type="AlphaFoldDB" id="A0A9Q5N4D5"/>
<proteinExistence type="predicted"/>
<reference evidence="2" key="1">
    <citation type="submission" date="2016-06" db="EMBL/GenBank/DDBJ databases">
        <title>Draft Genome sequence of the fungus Inonotus baumii.</title>
        <authorList>
            <person name="Zhu H."/>
            <person name="Lin W."/>
        </authorList>
    </citation>
    <scope>NUCLEOTIDE SEQUENCE</scope>
    <source>
        <strain evidence="2">821</strain>
    </source>
</reference>
<accession>A0A9Q5N4D5</accession>
<sequence>MHVHAANQDEMQSSSYTLDVRDSQHDIDLVSFSTGSTDLVTRETLPAAIVSGYPTIQLHEFEWEPSRRYCPETTLQELELPLLADQDQFDQNTPLAADESRSGARCSSTTMHFSHSPASLYSPSSVKSCPRISSRNNMALPPESYIPQIPYTMATESDVHAHIPGSYGSTSARYLQPSDQNFAFSFSTRGELSQKFYIDRDASPGHLSSQFASIPLFYSGNSVRRPLRRRRLSPLSRDSSGSSQAGSSSDAISGCRRKRPTPSQNRISWKSRSRGTEDESLLHGSCAFSTFSISLETSDYEPAGATYMLIVDFKAETESQFFEHGPTDLPPRQYIGGPEASSPWKPRKNLGTIPGTALDYLPIVEERLAWLEFALEQYLKYRGRLAVQNSLLPGMNLDA</sequence>
<evidence type="ECO:0000313" key="2">
    <source>
        <dbReference type="EMBL" id="OCB87932.1"/>
    </source>
</evidence>
<dbReference type="Proteomes" id="UP000757232">
    <property type="component" value="Unassembled WGS sequence"/>
</dbReference>
<protein>
    <submittedName>
        <fullName evidence="2">Uncharacterized protein</fullName>
    </submittedName>
</protein>
<comment type="caution">
    <text evidence="2">The sequence shown here is derived from an EMBL/GenBank/DDBJ whole genome shotgun (WGS) entry which is preliminary data.</text>
</comment>
<name>A0A9Q5N4D5_SANBA</name>
<keyword evidence="3" id="KW-1185">Reference proteome</keyword>
<feature type="compositionally biased region" description="Low complexity" evidence="1">
    <location>
        <begin position="233"/>
        <end position="254"/>
    </location>
</feature>